<dbReference type="AlphaFoldDB" id="A0A4R7PZY4"/>
<organism evidence="1 2">
    <name type="scientific">Gelidibacter sediminis</name>
    <dbReference type="NCBI Taxonomy" id="1608710"/>
    <lineage>
        <taxon>Bacteria</taxon>
        <taxon>Pseudomonadati</taxon>
        <taxon>Bacteroidota</taxon>
        <taxon>Flavobacteriia</taxon>
        <taxon>Flavobacteriales</taxon>
        <taxon>Flavobacteriaceae</taxon>
        <taxon>Gelidibacter</taxon>
    </lineage>
</organism>
<evidence type="ECO:0008006" key="3">
    <source>
        <dbReference type="Google" id="ProtNLM"/>
    </source>
</evidence>
<sequence length="170" mass="18741">MAKSSFLFCALSCFILSSGCTEDDANNPVLGNWKLTSWSITIPLDMNLDGIANTNLLMETECEVNEKLIFDKHGVVTSKDTYNPELKVSLIDDTTDIYKVEEMCSEGSIGFATEYIQIGAESISLNGKVGVVHQGKLTFVYNGAIPVYNENYTEIVDKKDLILIYDKSGS</sequence>
<accession>A0A4R7PZY4</accession>
<name>A0A4R7PZY4_9FLAO</name>
<evidence type="ECO:0000313" key="1">
    <source>
        <dbReference type="EMBL" id="TDU39700.1"/>
    </source>
</evidence>
<reference evidence="1 2" key="1">
    <citation type="submission" date="2019-03" db="EMBL/GenBank/DDBJ databases">
        <title>Genomic Encyclopedia of Archaeal and Bacterial Type Strains, Phase II (KMG-II): from individual species to whole genera.</title>
        <authorList>
            <person name="Goeker M."/>
        </authorList>
    </citation>
    <scope>NUCLEOTIDE SEQUENCE [LARGE SCALE GENOMIC DNA]</scope>
    <source>
        <strain evidence="1 2">DSM 28135</strain>
    </source>
</reference>
<protein>
    <recommendedName>
        <fullName evidence="3">Lipocalin-like protein</fullName>
    </recommendedName>
</protein>
<keyword evidence="2" id="KW-1185">Reference proteome</keyword>
<evidence type="ECO:0000313" key="2">
    <source>
        <dbReference type="Proteomes" id="UP000294689"/>
    </source>
</evidence>
<comment type="caution">
    <text evidence="1">The sequence shown here is derived from an EMBL/GenBank/DDBJ whole genome shotgun (WGS) entry which is preliminary data.</text>
</comment>
<dbReference type="EMBL" id="SOBW01000008">
    <property type="protein sequence ID" value="TDU39700.1"/>
    <property type="molecule type" value="Genomic_DNA"/>
</dbReference>
<dbReference type="PROSITE" id="PS51257">
    <property type="entry name" value="PROKAR_LIPOPROTEIN"/>
    <property type="match status" value="1"/>
</dbReference>
<gene>
    <name evidence="1" type="ORF">BXY82_1730</name>
</gene>
<proteinExistence type="predicted"/>
<dbReference type="Proteomes" id="UP000294689">
    <property type="component" value="Unassembled WGS sequence"/>
</dbReference>